<reference evidence="3 4" key="2">
    <citation type="submission" date="2016-05" db="EMBL/GenBank/DDBJ databases">
        <authorList>
            <person name="Naeem Raeece"/>
        </authorList>
    </citation>
    <scope>NUCLEOTIDE SEQUENCE [LARGE SCALE GENOMIC DNA]</scope>
</reference>
<evidence type="ECO:0000313" key="1">
    <source>
        <dbReference type="EMBL" id="SBT52711.1"/>
    </source>
</evidence>
<evidence type="ECO:0000313" key="3">
    <source>
        <dbReference type="Proteomes" id="UP000078550"/>
    </source>
</evidence>
<keyword evidence="4" id="KW-1185">Reference proteome</keyword>
<organism evidence="1 4">
    <name type="scientific">Plasmodium ovale wallikeri</name>
    <dbReference type="NCBI Taxonomy" id="864142"/>
    <lineage>
        <taxon>Eukaryota</taxon>
        <taxon>Sar</taxon>
        <taxon>Alveolata</taxon>
        <taxon>Apicomplexa</taxon>
        <taxon>Aconoidasida</taxon>
        <taxon>Haemosporida</taxon>
        <taxon>Plasmodiidae</taxon>
        <taxon>Plasmodium</taxon>
        <taxon>Plasmodium (Plasmodium)</taxon>
    </lineage>
</organism>
<protein>
    <submittedName>
        <fullName evidence="1">PIR Superfamily Protein</fullName>
    </submittedName>
</protein>
<dbReference type="AlphaFoldDB" id="A0A1A9A8A5"/>
<dbReference type="EMBL" id="FLRD01000313">
    <property type="protein sequence ID" value="SBT52711.1"/>
    <property type="molecule type" value="Genomic_DNA"/>
</dbReference>
<sequence>MQSPVNIHNRSSNNHYNVLDTRFHGRVTNKRCNDLDAELVSQYKSHHGISLFCSRLIGNLSNYSTLPNLYNVQKLKCQYFNLWIYERLPKELGKVDDEKSQSIINKIKDIWNDYNLKETCSWDFISYINEINYIKIKQLYDYALNYSVLLSHFDVQKKTCTDKDKQLILENIKLYELVKRECETNSDTGNLLCTALGNIRSIYTNDELSKLTCNGKISNEDIQRVVQNSLTQPISNPAPDGGEIPSSDDDGRIVEEFISGAITPEEPSLFSTSSKATSVVFPLVSTVFIFFSLYKLTPAGSWLHSRLLRNKIVPLNANAGETNEILENTFDSVNKNVTEYNHHVGYLPS</sequence>
<dbReference type="InterPro" id="IPR008780">
    <property type="entry name" value="Plasmodium_Vir"/>
</dbReference>
<evidence type="ECO:0000313" key="4">
    <source>
        <dbReference type="Proteomes" id="UP000078555"/>
    </source>
</evidence>
<dbReference type="EMBL" id="FLRE01000952">
    <property type="protein sequence ID" value="SBT55561.1"/>
    <property type="molecule type" value="Genomic_DNA"/>
</dbReference>
<name>A0A1A9A8A5_PLAOA</name>
<dbReference type="Pfam" id="PF05795">
    <property type="entry name" value="Plasmodium_Vir"/>
    <property type="match status" value="1"/>
</dbReference>
<gene>
    <name evidence="1" type="ORF">POVWA1_063940</name>
    <name evidence="2" type="ORF">POVWA2_068520</name>
</gene>
<proteinExistence type="predicted"/>
<evidence type="ECO:0000313" key="2">
    <source>
        <dbReference type="EMBL" id="SBT55561.1"/>
    </source>
</evidence>
<reference evidence="1" key="1">
    <citation type="submission" date="2016-05" db="EMBL/GenBank/DDBJ databases">
        <authorList>
            <person name="Lavstsen T."/>
            <person name="Jespersen J.S."/>
        </authorList>
    </citation>
    <scope>NUCLEOTIDE SEQUENCE [LARGE SCALE GENOMIC DNA]</scope>
</reference>
<dbReference type="Proteomes" id="UP000078550">
    <property type="component" value="Unassembled WGS sequence"/>
</dbReference>
<accession>A0A1A9A8A5</accession>
<dbReference type="Proteomes" id="UP000078555">
    <property type="component" value="Unassembled WGS sequence"/>
</dbReference>